<reference evidence="3" key="1">
    <citation type="submission" date="2020-04" db="EMBL/GenBank/DDBJ databases">
        <authorList>
            <person name="Zhang T."/>
        </authorList>
    </citation>
    <scope>NUCLEOTIDE SEQUENCE</scope>
    <source>
        <strain evidence="3">HKST-UBA02</strain>
    </source>
</reference>
<reference evidence="3" key="2">
    <citation type="journal article" date="2021" name="Microbiome">
        <title>Successional dynamics and alternative stable states in a saline activated sludge microbial community over 9 years.</title>
        <authorList>
            <person name="Wang Y."/>
            <person name="Ye J."/>
            <person name="Ju F."/>
            <person name="Liu L."/>
            <person name="Boyd J.A."/>
            <person name="Deng Y."/>
            <person name="Parks D.H."/>
            <person name="Jiang X."/>
            <person name="Yin X."/>
            <person name="Woodcroft B.J."/>
            <person name="Tyson G.W."/>
            <person name="Hugenholtz P."/>
            <person name="Polz M.F."/>
            <person name="Zhang T."/>
        </authorList>
    </citation>
    <scope>NUCLEOTIDE SEQUENCE</scope>
    <source>
        <strain evidence="3">HKST-UBA02</strain>
    </source>
</reference>
<keyword evidence="2" id="KW-0812">Transmembrane</keyword>
<feature type="region of interest" description="Disordered" evidence="1">
    <location>
        <begin position="1"/>
        <end position="32"/>
    </location>
</feature>
<evidence type="ECO:0000256" key="2">
    <source>
        <dbReference type="SAM" id="Phobius"/>
    </source>
</evidence>
<comment type="caution">
    <text evidence="3">The sequence shown here is derived from an EMBL/GenBank/DDBJ whole genome shotgun (WGS) entry which is preliminary data.</text>
</comment>
<organism evidence="3 4">
    <name type="scientific">Eiseniibacteriota bacterium</name>
    <dbReference type="NCBI Taxonomy" id="2212470"/>
    <lineage>
        <taxon>Bacteria</taxon>
        <taxon>Candidatus Eiseniibacteriota</taxon>
    </lineage>
</organism>
<keyword evidence="2" id="KW-1133">Transmembrane helix</keyword>
<dbReference type="AlphaFoldDB" id="A0A956SHA2"/>
<feature type="transmembrane region" description="Helical" evidence="2">
    <location>
        <begin position="63"/>
        <end position="90"/>
    </location>
</feature>
<dbReference type="EMBL" id="JAGQHS010000348">
    <property type="protein sequence ID" value="MCA9759439.1"/>
    <property type="molecule type" value="Genomic_DNA"/>
</dbReference>
<gene>
    <name evidence="3" type="ORF">KDA27_26835</name>
</gene>
<sequence>MSESDPLSPGGGPAPPKEAAAAGQAPDATRTGIGKDDIVALGLSGPPGKNPLRSGERPDPHGALLAIRILLAIWATLVVLSVVVSALTPATGDGFTRGLNRVYPFIGYQAVAAVIAFVLAFLSRSVRPVSKRWALIGLVPLAVFCLLVLGIIALLVVARA</sequence>
<name>A0A956SHA2_UNCEI</name>
<feature type="transmembrane region" description="Helical" evidence="2">
    <location>
        <begin position="134"/>
        <end position="158"/>
    </location>
</feature>
<evidence type="ECO:0000313" key="3">
    <source>
        <dbReference type="EMBL" id="MCA9759439.1"/>
    </source>
</evidence>
<proteinExistence type="predicted"/>
<feature type="transmembrane region" description="Helical" evidence="2">
    <location>
        <begin position="102"/>
        <end position="122"/>
    </location>
</feature>
<evidence type="ECO:0000256" key="1">
    <source>
        <dbReference type="SAM" id="MobiDB-lite"/>
    </source>
</evidence>
<feature type="compositionally biased region" description="Low complexity" evidence="1">
    <location>
        <begin position="17"/>
        <end position="28"/>
    </location>
</feature>
<dbReference type="Proteomes" id="UP000739538">
    <property type="component" value="Unassembled WGS sequence"/>
</dbReference>
<accession>A0A956SHA2</accession>
<protein>
    <submittedName>
        <fullName evidence="3">Uncharacterized protein</fullName>
    </submittedName>
</protein>
<evidence type="ECO:0000313" key="4">
    <source>
        <dbReference type="Proteomes" id="UP000739538"/>
    </source>
</evidence>
<keyword evidence="2" id="KW-0472">Membrane</keyword>